<keyword evidence="4" id="KW-0238">DNA-binding</keyword>
<dbReference type="GO" id="GO:0003677">
    <property type="term" value="F:DNA binding"/>
    <property type="evidence" value="ECO:0007669"/>
    <property type="project" value="UniProtKB-KW"/>
</dbReference>
<dbReference type="InterPro" id="IPR013325">
    <property type="entry name" value="RNA_pol_sigma_r2"/>
</dbReference>
<accession>A0AAQ1JSL8</accession>
<dbReference type="Proteomes" id="UP000247515">
    <property type="component" value="Unassembled WGS sequence"/>
</dbReference>
<dbReference type="InterPro" id="IPR013249">
    <property type="entry name" value="RNA_pol_sigma70_r4_t2"/>
</dbReference>
<proteinExistence type="inferred from homology"/>
<dbReference type="Gene3D" id="1.10.1740.10">
    <property type="match status" value="1"/>
</dbReference>
<dbReference type="NCBIfam" id="NF009191">
    <property type="entry name" value="PRK12539.1"/>
    <property type="match status" value="1"/>
</dbReference>
<dbReference type="NCBIfam" id="NF009188">
    <property type="entry name" value="PRK12536.1"/>
    <property type="match status" value="1"/>
</dbReference>
<evidence type="ECO:0000313" key="8">
    <source>
        <dbReference type="EMBL" id="PXX08278.1"/>
    </source>
</evidence>
<dbReference type="EMBL" id="QJJV01000027">
    <property type="protein sequence ID" value="PXX08278.1"/>
    <property type="molecule type" value="Genomic_DNA"/>
</dbReference>
<evidence type="ECO:0000313" key="9">
    <source>
        <dbReference type="EMBL" id="SEJ17623.1"/>
    </source>
</evidence>
<dbReference type="InterPro" id="IPR039425">
    <property type="entry name" value="RNA_pol_sigma-70-like"/>
</dbReference>
<dbReference type="PANTHER" id="PTHR43133:SF58">
    <property type="entry name" value="ECF RNA POLYMERASE SIGMA FACTOR SIGD"/>
    <property type="match status" value="1"/>
</dbReference>
<evidence type="ECO:0000313" key="10">
    <source>
        <dbReference type="Proteomes" id="UP000183529"/>
    </source>
</evidence>
<comment type="caution">
    <text evidence="9">The sequence shown here is derived from an EMBL/GenBank/DDBJ whole genome shotgun (WGS) entry which is preliminary data.</text>
</comment>
<dbReference type="Pfam" id="PF04542">
    <property type="entry name" value="Sigma70_r2"/>
    <property type="match status" value="1"/>
</dbReference>
<dbReference type="AlphaFoldDB" id="A0AAQ1JSL8"/>
<reference evidence="8 11" key="2">
    <citation type="submission" date="2018-05" db="EMBL/GenBank/DDBJ databases">
        <title>Genomic Encyclopedia of Type Strains, Phase IV (KMG-V): Genome sequencing to study the core and pangenomes of soil and plant-associated prokaryotes.</title>
        <authorList>
            <person name="Whitman W."/>
        </authorList>
    </citation>
    <scope>NUCLEOTIDE SEQUENCE [LARGE SCALE GENOMIC DNA]</scope>
    <source>
        <strain evidence="8 11">SIr-6563</strain>
    </source>
</reference>
<feature type="domain" description="RNA polymerase sigma-70 region 2" evidence="6">
    <location>
        <begin position="114"/>
        <end position="181"/>
    </location>
</feature>
<keyword evidence="11" id="KW-1185">Reference proteome</keyword>
<dbReference type="GO" id="GO:0016987">
    <property type="term" value="F:sigma factor activity"/>
    <property type="evidence" value="ECO:0007669"/>
    <property type="project" value="UniProtKB-KW"/>
</dbReference>
<dbReference type="CDD" id="cd06171">
    <property type="entry name" value="Sigma70_r4"/>
    <property type="match status" value="1"/>
</dbReference>
<evidence type="ECO:0000259" key="7">
    <source>
        <dbReference type="Pfam" id="PF08281"/>
    </source>
</evidence>
<protein>
    <submittedName>
        <fullName evidence="8">RNA polymerase sigma-70 factor (ECF subfamily)</fullName>
    </submittedName>
    <submittedName>
        <fullName evidence="9">RNA polymerase sigma-70 factor, ECF subfamily</fullName>
    </submittedName>
</protein>
<dbReference type="Pfam" id="PF08281">
    <property type="entry name" value="Sigma70_r4_2"/>
    <property type="match status" value="1"/>
</dbReference>
<dbReference type="InterPro" id="IPR013324">
    <property type="entry name" value="RNA_pol_sigma_r3/r4-like"/>
</dbReference>
<keyword evidence="5" id="KW-0804">Transcription</keyword>
<evidence type="ECO:0000313" key="11">
    <source>
        <dbReference type="Proteomes" id="UP000247515"/>
    </source>
</evidence>
<feature type="domain" description="RNA polymerase sigma factor 70 region 4 type 2" evidence="7">
    <location>
        <begin position="207"/>
        <end position="259"/>
    </location>
</feature>
<dbReference type="GO" id="GO:0006352">
    <property type="term" value="P:DNA-templated transcription initiation"/>
    <property type="evidence" value="ECO:0007669"/>
    <property type="project" value="InterPro"/>
</dbReference>
<evidence type="ECO:0000256" key="1">
    <source>
        <dbReference type="ARBA" id="ARBA00010641"/>
    </source>
</evidence>
<sequence>MGERIRSINKVSWAKAAKRWRMQEPDSGGGDGVGAGAIAMRNGFGYARSIEPVLHAGSASRKPVASFHQAGAPVTPTDRCDSPGRPLYPAEIRLKALFVSGLEGDADAYRSFLQELTRHLRGYLRRRIPQLHDDVEDLVQEILLAVHNARHTWRPDEPLTAWVHAIARYKLMDFFRSRARRESLNDPLDDHADLFATPDDEPAQARRDIGKLLDQLPDKQRLPIVHVKLEGMSVVETAKLTGLSESAVKVGIHRGLKALAARIRGAQ</sequence>
<gene>
    <name evidence="8" type="ORF">C7400_12752</name>
    <name evidence="9" type="ORF">SAMN05216550_10351</name>
</gene>
<dbReference type="Proteomes" id="UP000183529">
    <property type="component" value="Unassembled WGS sequence"/>
</dbReference>
<reference evidence="9 10" key="1">
    <citation type="submission" date="2016-10" db="EMBL/GenBank/DDBJ databases">
        <authorList>
            <person name="Varghese N."/>
            <person name="Submissions S."/>
        </authorList>
    </citation>
    <scope>NUCLEOTIDE SEQUENCE [LARGE SCALE GENOMIC DNA]</scope>
    <source>
        <strain evidence="9 10">LMG 22274</strain>
    </source>
</reference>
<dbReference type="EMBL" id="FNZM01000003">
    <property type="protein sequence ID" value="SEJ17623.1"/>
    <property type="molecule type" value="Genomic_DNA"/>
</dbReference>
<dbReference type="SUPFAM" id="SSF88659">
    <property type="entry name" value="Sigma3 and sigma4 domains of RNA polymerase sigma factors"/>
    <property type="match status" value="1"/>
</dbReference>
<dbReference type="Gene3D" id="1.10.10.10">
    <property type="entry name" value="Winged helix-like DNA-binding domain superfamily/Winged helix DNA-binding domain"/>
    <property type="match status" value="1"/>
</dbReference>
<comment type="similarity">
    <text evidence="1">Belongs to the sigma-70 factor family. ECF subfamily.</text>
</comment>
<name>A0AAQ1JSL8_9BURK</name>
<evidence type="ECO:0000256" key="2">
    <source>
        <dbReference type="ARBA" id="ARBA00023015"/>
    </source>
</evidence>
<evidence type="ECO:0000256" key="4">
    <source>
        <dbReference type="ARBA" id="ARBA00023125"/>
    </source>
</evidence>
<dbReference type="InterPro" id="IPR007627">
    <property type="entry name" value="RNA_pol_sigma70_r2"/>
</dbReference>
<dbReference type="PANTHER" id="PTHR43133">
    <property type="entry name" value="RNA POLYMERASE ECF-TYPE SIGMA FACTO"/>
    <property type="match status" value="1"/>
</dbReference>
<dbReference type="SUPFAM" id="SSF88946">
    <property type="entry name" value="Sigma2 domain of RNA polymerase sigma factors"/>
    <property type="match status" value="1"/>
</dbReference>
<evidence type="ECO:0000256" key="5">
    <source>
        <dbReference type="ARBA" id="ARBA00023163"/>
    </source>
</evidence>
<dbReference type="InterPro" id="IPR036388">
    <property type="entry name" value="WH-like_DNA-bd_sf"/>
</dbReference>
<dbReference type="InterPro" id="IPR014284">
    <property type="entry name" value="RNA_pol_sigma-70_dom"/>
</dbReference>
<evidence type="ECO:0000256" key="3">
    <source>
        <dbReference type="ARBA" id="ARBA00023082"/>
    </source>
</evidence>
<keyword evidence="3" id="KW-0731">Sigma factor</keyword>
<organism evidence="9 10">
    <name type="scientific">Paraburkholderia tropica</name>
    <dbReference type="NCBI Taxonomy" id="92647"/>
    <lineage>
        <taxon>Bacteria</taxon>
        <taxon>Pseudomonadati</taxon>
        <taxon>Pseudomonadota</taxon>
        <taxon>Betaproteobacteria</taxon>
        <taxon>Burkholderiales</taxon>
        <taxon>Burkholderiaceae</taxon>
        <taxon>Paraburkholderia</taxon>
    </lineage>
</organism>
<dbReference type="NCBIfam" id="TIGR02937">
    <property type="entry name" value="sigma70-ECF"/>
    <property type="match status" value="1"/>
</dbReference>
<keyword evidence="2" id="KW-0805">Transcription regulation</keyword>
<evidence type="ECO:0000259" key="6">
    <source>
        <dbReference type="Pfam" id="PF04542"/>
    </source>
</evidence>